<gene>
    <name evidence="2" type="ORF">ABEU19_003114</name>
</gene>
<dbReference type="Pfam" id="PF02515">
    <property type="entry name" value="CoA_transf_3"/>
    <property type="match status" value="1"/>
</dbReference>
<dbReference type="SUPFAM" id="SSF89796">
    <property type="entry name" value="CoA-transferase family III (CaiB/BaiF)"/>
    <property type="match status" value="1"/>
</dbReference>
<dbReference type="PANTHER" id="PTHR48207">
    <property type="entry name" value="SUCCINATE--HYDROXYMETHYLGLUTARATE COA-TRANSFERASE"/>
    <property type="match status" value="1"/>
</dbReference>
<keyword evidence="3" id="KW-1185">Reference proteome</keyword>
<dbReference type="InterPro" id="IPR050483">
    <property type="entry name" value="CoA-transferase_III_domain"/>
</dbReference>
<evidence type="ECO:0000313" key="2">
    <source>
        <dbReference type="EMBL" id="MFM1729603.1"/>
    </source>
</evidence>
<accession>A0ABW9FWI4</accession>
<keyword evidence="1" id="KW-0808">Transferase</keyword>
<dbReference type="InterPro" id="IPR044855">
    <property type="entry name" value="CoA-Trfase_III_dom3_sf"/>
</dbReference>
<evidence type="ECO:0000313" key="3">
    <source>
        <dbReference type="Proteomes" id="UP001629744"/>
    </source>
</evidence>
<sequence length="404" mass="42506">MATSNGPLSGLRVLELGSFIAGPFAGQLLGDYGAEVLKIEAPGSGDSMRRWGVTVDGESLWWPSIARNKKSVAIDLRQPDGRELIRKLVAEADIVLENFRPGTLAKWELDYPALSAINPRIILVHVSGFGQNGPRATDAGFGSVGEAMGGIRHTTGNPELPPTRVGISLGDSLAALFAVIGTLAAVHERSVSGRGQEVDVAIYEAVAALMESTMADHEIAGVTRGRTGSVLPRVAPSNVYPTSDGAEVIIAANADNVFRRLCTAMGRPELADDPRFAEHGPRGDNMIDIDTIIGAWTSTLNSDVLLKTMEDNGVPAGRIYTAPDMLADPHYAARDMVVRLVNQFGVAVPAAGVVPKFSRSQPAAPVPGPGLGEHTREVLATLAGVDENQWAALRSAGIANQATS</sequence>
<evidence type="ECO:0000256" key="1">
    <source>
        <dbReference type="ARBA" id="ARBA00022679"/>
    </source>
</evidence>
<dbReference type="Proteomes" id="UP001629744">
    <property type="component" value="Unassembled WGS sequence"/>
</dbReference>
<dbReference type="PANTHER" id="PTHR48207:SF3">
    <property type="entry name" value="SUCCINATE--HYDROXYMETHYLGLUTARATE COA-TRANSFERASE"/>
    <property type="match status" value="1"/>
</dbReference>
<organism evidence="2 3">
    <name type="scientific">Prescottella soli</name>
    <dbReference type="NCBI Taxonomy" id="1543852"/>
    <lineage>
        <taxon>Bacteria</taxon>
        <taxon>Bacillati</taxon>
        <taxon>Actinomycetota</taxon>
        <taxon>Actinomycetes</taxon>
        <taxon>Mycobacteriales</taxon>
        <taxon>Nocardiaceae</taxon>
        <taxon>Prescottella</taxon>
    </lineage>
</organism>
<dbReference type="Gene3D" id="3.30.1540.10">
    <property type="entry name" value="formyl-coa transferase, domain 3"/>
    <property type="match status" value="1"/>
</dbReference>
<name>A0ABW9FWI4_9NOCA</name>
<dbReference type="InterPro" id="IPR003673">
    <property type="entry name" value="CoA-Trfase_fam_III"/>
</dbReference>
<proteinExistence type="predicted"/>
<dbReference type="Gene3D" id="3.40.50.10540">
    <property type="entry name" value="Crotonobetainyl-coa:carnitine coa-transferase, domain 1"/>
    <property type="match status" value="1"/>
</dbReference>
<dbReference type="RefSeq" id="WP_408586833.1">
    <property type="nucleotide sequence ID" value="NZ_JBDLNU010000004.1"/>
</dbReference>
<dbReference type="InterPro" id="IPR023606">
    <property type="entry name" value="CoA-Trfase_III_dom_1_sf"/>
</dbReference>
<protein>
    <submittedName>
        <fullName evidence="2">CaiB/BaiF CoA-transferase family protein</fullName>
    </submittedName>
</protein>
<reference evidence="2 3" key="1">
    <citation type="submission" date="2023-11" db="EMBL/GenBank/DDBJ databases">
        <authorList>
            <person name="Val-Calvo J."/>
            <person name="Scortti M."/>
            <person name="Vazquez-Boland J."/>
        </authorList>
    </citation>
    <scope>NUCLEOTIDE SEQUENCE [LARGE SCALE GENOMIC DNA]</scope>
    <source>
        <strain evidence="2 3">DSM 46662</strain>
    </source>
</reference>
<comment type="caution">
    <text evidence="2">The sequence shown here is derived from an EMBL/GenBank/DDBJ whole genome shotgun (WGS) entry which is preliminary data.</text>
</comment>
<dbReference type="EMBL" id="JBDLNU010000004">
    <property type="protein sequence ID" value="MFM1729603.1"/>
    <property type="molecule type" value="Genomic_DNA"/>
</dbReference>